<feature type="region of interest" description="Disordered" evidence="1">
    <location>
        <begin position="29"/>
        <end position="53"/>
    </location>
</feature>
<accession>A0A5S3WIX6</accession>
<proteinExistence type="predicted"/>
<feature type="signal peptide" evidence="2">
    <location>
        <begin position="1"/>
        <end position="28"/>
    </location>
</feature>
<reference evidence="4" key="2">
    <citation type="submission" date="2019-06" db="EMBL/GenBank/DDBJ databases">
        <title>Co-occurence of chitin degradation, pigmentation and bioactivity in marine Pseudoalteromonas.</title>
        <authorList>
            <person name="Sonnenschein E.C."/>
            <person name="Bech P.K."/>
        </authorList>
    </citation>
    <scope>NUCLEOTIDE SEQUENCE [LARGE SCALE GENOMIC DNA]</scope>
    <source>
        <strain evidence="4">S2599</strain>
    </source>
</reference>
<feature type="non-terminal residue" evidence="3">
    <location>
        <position position="53"/>
    </location>
</feature>
<comment type="caution">
    <text evidence="3">The sequence shown here is derived from an EMBL/GenBank/DDBJ whole genome shotgun (WGS) entry which is preliminary data.</text>
</comment>
<organism evidence="3 4">
    <name type="scientific">Pseudoalteromonas rubra</name>
    <dbReference type="NCBI Taxonomy" id="43658"/>
    <lineage>
        <taxon>Bacteria</taxon>
        <taxon>Pseudomonadati</taxon>
        <taxon>Pseudomonadota</taxon>
        <taxon>Gammaproteobacteria</taxon>
        <taxon>Alteromonadales</taxon>
        <taxon>Pseudoalteromonadaceae</taxon>
        <taxon>Pseudoalteromonas</taxon>
    </lineage>
</organism>
<feature type="chain" id="PRO_5024286293" evidence="2">
    <location>
        <begin position="29"/>
        <end position="53"/>
    </location>
</feature>
<gene>
    <name evidence="3" type="ORF">CWB98_23960</name>
</gene>
<evidence type="ECO:0000256" key="2">
    <source>
        <dbReference type="SAM" id="SignalP"/>
    </source>
</evidence>
<sequence>MKNKNILSSLSLAIIISFTGVVAPNAIAASTPAAEQAEPEKGPHRGRMLRDGD</sequence>
<reference evidence="3 4" key="1">
    <citation type="submission" date="2018-01" db="EMBL/GenBank/DDBJ databases">
        <authorList>
            <person name="Paulsen S."/>
            <person name="Gram L.K."/>
        </authorList>
    </citation>
    <scope>NUCLEOTIDE SEQUENCE [LARGE SCALE GENOMIC DNA]</scope>
    <source>
        <strain evidence="3 4">S2599</strain>
    </source>
</reference>
<evidence type="ECO:0000313" key="4">
    <source>
        <dbReference type="Proteomes" id="UP000306719"/>
    </source>
</evidence>
<evidence type="ECO:0000256" key="1">
    <source>
        <dbReference type="SAM" id="MobiDB-lite"/>
    </source>
</evidence>
<dbReference type="EMBL" id="PNCJ01000184">
    <property type="protein sequence ID" value="TMP27221.1"/>
    <property type="molecule type" value="Genomic_DNA"/>
</dbReference>
<protein>
    <submittedName>
        <fullName evidence="3">Secretion protein HlyD</fullName>
    </submittedName>
</protein>
<dbReference type="AlphaFoldDB" id="A0A5S3WIX6"/>
<dbReference type="Proteomes" id="UP000306719">
    <property type="component" value="Unassembled WGS sequence"/>
</dbReference>
<name>A0A5S3WIX6_9GAMM</name>
<evidence type="ECO:0000313" key="3">
    <source>
        <dbReference type="EMBL" id="TMP27221.1"/>
    </source>
</evidence>
<keyword evidence="2" id="KW-0732">Signal</keyword>
<feature type="compositionally biased region" description="Basic and acidic residues" evidence="1">
    <location>
        <begin position="38"/>
        <end position="53"/>
    </location>
</feature>